<evidence type="ECO:0000256" key="2">
    <source>
        <dbReference type="ARBA" id="ARBA00022475"/>
    </source>
</evidence>
<feature type="disulfide bond" evidence="12">
    <location>
        <begin position="295"/>
        <end position="304"/>
    </location>
</feature>
<dbReference type="InterPro" id="IPR013032">
    <property type="entry name" value="EGF-like_CS"/>
</dbReference>
<dbReference type="GO" id="GO:0032991">
    <property type="term" value="C:protein-containing complex"/>
    <property type="evidence" value="ECO:0000318"/>
    <property type="project" value="GO_Central"/>
</dbReference>
<dbReference type="KEGG" id="spu:754297"/>
<dbReference type="InterPro" id="IPR051355">
    <property type="entry name" value="Notch/Slit_guidance"/>
</dbReference>
<comment type="caution">
    <text evidence="12">Lacks conserved residue(s) required for the propagation of feature annotation.</text>
</comment>
<keyword evidence="11" id="KW-0325">Glycoprotein</keyword>
<feature type="chain" id="PRO_5029620041" description="EGF-like domain-containing protein" evidence="13">
    <location>
        <begin position="28"/>
        <end position="352"/>
    </location>
</feature>
<feature type="disulfide bond" evidence="12">
    <location>
        <begin position="114"/>
        <end position="123"/>
    </location>
</feature>
<feature type="domain" description="EGF-like" evidence="14">
    <location>
        <begin position="155"/>
        <end position="191"/>
    </location>
</feature>
<dbReference type="FunFam" id="2.10.25.10:FF:000143">
    <property type="entry name" value="Protein crumbs 1"/>
    <property type="match status" value="2"/>
</dbReference>
<dbReference type="FunFam" id="2.10.25.10:FF:000391">
    <property type="entry name" value="Weary, isoform C"/>
    <property type="match status" value="1"/>
</dbReference>
<evidence type="ECO:0000256" key="7">
    <source>
        <dbReference type="ARBA" id="ARBA00022837"/>
    </source>
</evidence>
<dbReference type="PROSITE" id="PS50026">
    <property type="entry name" value="EGF_3"/>
    <property type="match status" value="6"/>
</dbReference>
<feature type="disulfide bond" evidence="12">
    <location>
        <begin position="219"/>
        <end position="228"/>
    </location>
</feature>
<feature type="domain" description="EGF-like" evidence="14">
    <location>
        <begin position="307"/>
        <end position="343"/>
    </location>
</feature>
<feature type="disulfide bond" evidence="12">
    <location>
        <begin position="93"/>
        <end position="103"/>
    </location>
</feature>
<dbReference type="RefSeq" id="XP_030837335.1">
    <property type="nucleotide sequence ID" value="XM_030981475.1"/>
</dbReference>
<evidence type="ECO:0000256" key="13">
    <source>
        <dbReference type="SAM" id="SignalP"/>
    </source>
</evidence>
<dbReference type="SMART" id="SM00181">
    <property type="entry name" value="EGF"/>
    <property type="match status" value="6"/>
</dbReference>
<dbReference type="InterPro" id="IPR000742">
    <property type="entry name" value="EGF"/>
</dbReference>
<evidence type="ECO:0000259" key="14">
    <source>
        <dbReference type="PROSITE" id="PS50026"/>
    </source>
</evidence>
<dbReference type="Pfam" id="PF00008">
    <property type="entry name" value="EGF"/>
    <property type="match status" value="5"/>
</dbReference>
<dbReference type="PROSITE" id="PS00010">
    <property type="entry name" value="ASX_HYDROXYL"/>
    <property type="match status" value="5"/>
</dbReference>
<dbReference type="PANTHER" id="PTHR45836">
    <property type="entry name" value="SLIT HOMOLOG"/>
    <property type="match status" value="1"/>
</dbReference>
<dbReference type="GO" id="GO:0023052">
    <property type="term" value="P:signaling"/>
    <property type="evidence" value="ECO:0007669"/>
    <property type="project" value="UniProtKB-ARBA"/>
</dbReference>
<dbReference type="PANTHER" id="PTHR45836:SF13">
    <property type="entry name" value="PROTEIN CRUMBS"/>
    <property type="match status" value="1"/>
</dbReference>
<evidence type="ECO:0000256" key="10">
    <source>
        <dbReference type="ARBA" id="ARBA00023157"/>
    </source>
</evidence>
<keyword evidence="3 12" id="KW-0245">EGF-like domain</keyword>
<evidence type="ECO:0000256" key="11">
    <source>
        <dbReference type="ARBA" id="ARBA00023180"/>
    </source>
</evidence>
<organism evidence="15 16">
    <name type="scientific">Strongylocentrotus purpuratus</name>
    <name type="common">Purple sea urchin</name>
    <dbReference type="NCBI Taxonomy" id="7668"/>
    <lineage>
        <taxon>Eukaryota</taxon>
        <taxon>Metazoa</taxon>
        <taxon>Echinodermata</taxon>
        <taxon>Eleutherozoa</taxon>
        <taxon>Echinozoa</taxon>
        <taxon>Echinoidea</taxon>
        <taxon>Euechinoidea</taxon>
        <taxon>Echinacea</taxon>
        <taxon>Camarodonta</taxon>
        <taxon>Echinidea</taxon>
        <taxon>Strongylocentrotidae</taxon>
        <taxon>Strongylocentrotus</taxon>
    </lineage>
</organism>
<evidence type="ECO:0000256" key="12">
    <source>
        <dbReference type="PROSITE-ProRule" id="PRU00076"/>
    </source>
</evidence>
<dbReference type="GO" id="GO:0007157">
    <property type="term" value="P:heterophilic cell-cell adhesion via plasma membrane cell adhesion molecules"/>
    <property type="evidence" value="ECO:0000318"/>
    <property type="project" value="GO_Central"/>
</dbReference>
<feature type="domain" description="EGF-like" evidence="14">
    <location>
        <begin position="231"/>
        <end position="267"/>
    </location>
</feature>
<feature type="disulfide bond" evidence="12">
    <location>
        <begin position="333"/>
        <end position="342"/>
    </location>
</feature>
<dbReference type="Proteomes" id="UP000007110">
    <property type="component" value="Unassembled WGS sequence"/>
</dbReference>
<evidence type="ECO:0000313" key="16">
    <source>
        <dbReference type="Proteomes" id="UP000007110"/>
    </source>
</evidence>
<dbReference type="SUPFAM" id="SSF57196">
    <property type="entry name" value="EGF/Laminin"/>
    <property type="match status" value="3"/>
</dbReference>
<dbReference type="PRINTS" id="PR00010">
    <property type="entry name" value="EGFBLOOD"/>
</dbReference>
<reference evidence="15" key="2">
    <citation type="submission" date="2021-01" db="UniProtKB">
        <authorList>
            <consortium name="EnsemblMetazoa"/>
        </authorList>
    </citation>
    <scope>IDENTIFICATION</scope>
</reference>
<dbReference type="PROSITE" id="PS01186">
    <property type="entry name" value="EGF_2"/>
    <property type="match status" value="6"/>
</dbReference>
<dbReference type="GO" id="GO:0005509">
    <property type="term" value="F:calcium ion binding"/>
    <property type="evidence" value="ECO:0007669"/>
    <property type="project" value="InterPro"/>
</dbReference>
<proteinExistence type="predicted"/>
<keyword evidence="9" id="KW-0472">Membrane</keyword>
<evidence type="ECO:0000256" key="4">
    <source>
        <dbReference type="ARBA" id="ARBA00022692"/>
    </source>
</evidence>
<protein>
    <recommendedName>
        <fullName evidence="14">EGF-like domain-containing protein</fullName>
    </recommendedName>
</protein>
<feature type="domain" description="EGF-like" evidence="14">
    <location>
        <begin position="89"/>
        <end position="124"/>
    </location>
</feature>
<dbReference type="AlphaFoldDB" id="A0A7M7SWX6"/>
<evidence type="ECO:0000313" key="15">
    <source>
        <dbReference type="EnsemblMetazoa" id="XP_030837335"/>
    </source>
</evidence>
<feature type="disulfide bond" evidence="12">
    <location>
        <begin position="257"/>
        <end position="266"/>
    </location>
</feature>
<keyword evidence="7" id="KW-0106">Calcium</keyword>
<dbReference type="SUPFAM" id="SSF57184">
    <property type="entry name" value="Growth factor receptor domain"/>
    <property type="match status" value="1"/>
</dbReference>
<dbReference type="EnsemblMetazoa" id="XM_030981475">
    <property type="protein sequence ID" value="XP_030837335"/>
    <property type="gene ID" value="LOC754297"/>
</dbReference>
<keyword evidence="2" id="KW-1003">Cell membrane</keyword>
<accession>A0A7M7SWX6</accession>
<dbReference type="GO" id="GO:0045197">
    <property type="term" value="P:establishment or maintenance of epithelial cell apical/basal polarity"/>
    <property type="evidence" value="ECO:0000318"/>
    <property type="project" value="GO_Central"/>
</dbReference>
<evidence type="ECO:0000256" key="3">
    <source>
        <dbReference type="ARBA" id="ARBA00022536"/>
    </source>
</evidence>
<dbReference type="SMART" id="SM00179">
    <property type="entry name" value="EGF_CA"/>
    <property type="match status" value="6"/>
</dbReference>
<dbReference type="InterPro" id="IPR001881">
    <property type="entry name" value="EGF-like_Ca-bd_dom"/>
</dbReference>
<feature type="domain" description="EGF-like" evidence="14">
    <location>
        <begin position="269"/>
        <end position="305"/>
    </location>
</feature>
<comment type="subcellular location">
    <subcellularLocation>
        <location evidence="1">Cell membrane</location>
        <topology evidence="1">Single-pass type I membrane protein</topology>
    </subcellularLocation>
</comment>
<name>A0A7M7SWX6_STRPU</name>
<dbReference type="OrthoDB" id="283575at2759"/>
<reference evidence="16" key="1">
    <citation type="submission" date="2015-02" db="EMBL/GenBank/DDBJ databases">
        <title>Genome sequencing for Strongylocentrotus purpuratus.</title>
        <authorList>
            <person name="Murali S."/>
            <person name="Liu Y."/>
            <person name="Vee V."/>
            <person name="English A."/>
            <person name="Wang M."/>
            <person name="Skinner E."/>
            <person name="Han Y."/>
            <person name="Muzny D.M."/>
            <person name="Worley K.C."/>
            <person name="Gibbs R.A."/>
        </authorList>
    </citation>
    <scope>NUCLEOTIDE SEQUENCE</scope>
</reference>
<dbReference type="Pfam" id="PF12661">
    <property type="entry name" value="hEGF"/>
    <property type="match status" value="1"/>
</dbReference>
<dbReference type="InParanoid" id="A0A7M7SWX6"/>
<keyword evidence="6" id="KW-0677">Repeat</keyword>
<dbReference type="OMA" id="CVPDCSQ"/>
<evidence type="ECO:0000256" key="6">
    <source>
        <dbReference type="ARBA" id="ARBA00022737"/>
    </source>
</evidence>
<dbReference type="FunFam" id="2.10.25.10:FF:000122">
    <property type="entry name" value="Protein crumbs homolog 2"/>
    <property type="match status" value="2"/>
</dbReference>
<feature type="domain" description="EGF-like" evidence="14">
    <location>
        <begin position="193"/>
        <end position="229"/>
    </location>
</feature>
<evidence type="ECO:0000256" key="9">
    <source>
        <dbReference type="ARBA" id="ARBA00023136"/>
    </source>
</evidence>
<evidence type="ECO:0000256" key="1">
    <source>
        <dbReference type="ARBA" id="ARBA00004251"/>
    </source>
</evidence>
<dbReference type="GO" id="GO:0007154">
    <property type="term" value="P:cell communication"/>
    <property type="evidence" value="ECO:0007669"/>
    <property type="project" value="UniProtKB-ARBA"/>
</dbReference>
<dbReference type="InterPro" id="IPR009030">
    <property type="entry name" value="Growth_fac_rcpt_cys_sf"/>
</dbReference>
<dbReference type="Gene3D" id="2.10.25.10">
    <property type="entry name" value="Laminin"/>
    <property type="match status" value="6"/>
</dbReference>
<keyword evidence="4" id="KW-0812">Transmembrane</keyword>
<dbReference type="PROSITE" id="PS01187">
    <property type="entry name" value="EGF_CA"/>
    <property type="match status" value="2"/>
</dbReference>
<evidence type="ECO:0000256" key="8">
    <source>
        <dbReference type="ARBA" id="ARBA00022989"/>
    </source>
</evidence>
<keyword evidence="8" id="KW-1133">Transmembrane helix</keyword>
<dbReference type="PROSITE" id="PS00022">
    <property type="entry name" value="EGF_1"/>
    <property type="match status" value="6"/>
</dbReference>
<evidence type="ECO:0000256" key="5">
    <source>
        <dbReference type="ARBA" id="ARBA00022729"/>
    </source>
</evidence>
<dbReference type="GeneID" id="754297"/>
<keyword evidence="5 13" id="KW-0732">Signal</keyword>
<keyword evidence="16" id="KW-1185">Reference proteome</keyword>
<dbReference type="InterPro" id="IPR000152">
    <property type="entry name" value="EGF-type_Asp/Asn_hydroxyl_site"/>
</dbReference>
<dbReference type="CDD" id="cd00054">
    <property type="entry name" value="EGF_CA"/>
    <property type="match status" value="5"/>
</dbReference>
<feature type="signal peptide" evidence="13">
    <location>
        <begin position="1"/>
        <end position="27"/>
    </location>
</feature>
<dbReference type="GO" id="GO:0005886">
    <property type="term" value="C:plasma membrane"/>
    <property type="evidence" value="ECO:0000318"/>
    <property type="project" value="GO_Central"/>
</dbReference>
<keyword evidence="10 12" id="KW-1015">Disulfide bond</keyword>
<sequence length="352" mass="38338">MEGYIPLANLTFIFIQVLIVGRSSVLAFGKNSTCSDGLGLNYTLPMFEVCRERPDENGKMMATTPKIIQRRVSCPNSGMARISRHRQCRFPDCLRNPCKNGWCEETMVGFKCHCSEGYTGNSCEKLEKAAIISRNQTQHTTSTITTTQQSTTTPDFNECASNPCRNGGTCTDDDNRYLCQCMAGWAGVNCLINLNECLSQPCLHDGICLDGINSYTCQCGDGWTGTNCGIDIDECADEPCENGGVCVDGLNSYTCTCTEGWEGSTCGVNFNECASNPCRNGGTCTDDDNRYLCQCMTGWAGVNCLINLNECLSQPCLHDGICLDGINSYTCQCGDGWTGTNCGIGKSYFKFL</sequence>
<feature type="disulfide bond" evidence="12">
    <location>
        <begin position="181"/>
        <end position="190"/>
    </location>
</feature>
<dbReference type="InterPro" id="IPR018097">
    <property type="entry name" value="EGF_Ca-bd_CS"/>
</dbReference>